<dbReference type="InterPro" id="IPR003646">
    <property type="entry name" value="SH3-like_bac-type"/>
</dbReference>
<feature type="domain" description="SH3b" evidence="4">
    <location>
        <begin position="666"/>
        <end position="727"/>
    </location>
</feature>
<dbReference type="InterPro" id="IPR002901">
    <property type="entry name" value="MGlyc_endo_b_GlcNAc-like_dom"/>
</dbReference>
<feature type="compositionally biased region" description="Acidic residues" evidence="1">
    <location>
        <begin position="212"/>
        <end position="221"/>
    </location>
</feature>
<evidence type="ECO:0000313" key="6">
    <source>
        <dbReference type="Proteomes" id="UP001526147"/>
    </source>
</evidence>
<protein>
    <submittedName>
        <fullName evidence="5">SH3 domain-containing protein</fullName>
    </submittedName>
</protein>
<feature type="chain" id="PRO_5047175955" evidence="2">
    <location>
        <begin position="27"/>
        <end position="1039"/>
    </location>
</feature>
<evidence type="ECO:0000256" key="1">
    <source>
        <dbReference type="SAM" id="MobiDB-lite"/>
    </source>
</evidence>
<dbReference type="Gene3D" id="2.30.30.40">
    <property type="entry name" value="SH3 Domains"/>
    <property type="match status" value="1"/>
</dbReference>
<feature type="compositionally biased region" description="Basic and acidic residues" evidence="1">
    <location>
        <begin position="261"/>
        <end position="285"/>
    </location>
</feature>
<proteinExistence type="predicted"/>
<feature type="domain" description="Mannosyl-glycoprotein endo-beta-N-acetylglucosamidase-like" evidence="3">
    <location>
        <begin position="905"/>
        <end position="1038"/>
    </location>
</feature>
<evidence type="ECO:0000256" key="2">
    <source>
        <dbReference type="SAM" id="SignalP"/>
    </source>
</evidence>
<dbReference type="Pfam" id="PF01832">
    <property type="entry name" value="Glucosaminidase"/>
    <property type="match status" value="1"/>
</dbReference>
<name>A0ABT3DCY6_9BACI</name>
<feature type="domain" description="SH3b" evidence="4">
    <location>
        <begin position="523"/>
        <end position="586"/>
    </location>
</feature>
<dbReference type="SMART" id="SM00047">
    <property type="entry name" value="LYZ2"/>
    <property type="match status" value="1"/>
</dbReference>
<feature type="region of interest" description="Disordered" evidence="1">
    <location>
        <begin position="194"/>
        <end position="295"/>
    </location>
</feature>
<feature type="domain" description="SH3b" evidence="4">
    <location>
        <begin position="799"/>
        <end position="869"/>
    </location>
</feature>
<accession>A0ABT3DCY6</accession>
<dbReference type="Proteomes" id="UP001526147">
    <property type="component" value="Unassembled WGS sequence"/>
</dbReference>
<dbReference type="EMBL" id="JAOYEY010000023">
    <property type="protein sequence ID" value="MCV9884746.1"/>
    <property type="molecule type" value="Genomic_DNA"/>
</dbReference>
<comment type="caution">
    <text evidence="5">The sequence shown here is derived from an EMBL/GenBank/DDBJ whole genome shotgun (WGS) entry which is preliminary data.</text>
</comment>
<dbReference type="Pfam" id="PF08239">
    <property type="entry name" value="SH3_3"/>
    <property type="match status" value="1"/>
</dbReference>
<organism evidence="5 6">
    <name type="scientific">Metabacillus halosaccharovorans</name>
    <dbReference type="NCBI Taxonomy" id="930124"/>
    <lineage>
        <taxon>Bacteria</taxon>
        <taxon>Bacillati</taxon>
        <taxon>Bacillota</taxon>
        <taxon>Bacilli</taxon>
        <taxon>Bacillales</taxon>
        <taxon>Bacillaceae</taxon>
        <taxon>Metabacillus</taxon>
    </lineage>
</organism>
<dbReference type="PANTHER" id="PTHR34408:SF1">
    <property type="entry name" value="GLYCOSYL HYDROLASE FAMILY 19 DOMAIN-CONTAINING PROTEIN HI_1415"/>
    <property type="match status" value="1"/>
</dbReference>
<keyword evidence="6" id="KW-1185">Reference proteome</keyword>
<evidence type="ECO:0000259" key="4">
    <source>
        <dbReference type="SMART" id="SM00287"/>
    </source>
</evidence>
<feature type="compositionally biased region" description="Acidic residues" evidence="1">
    <location>
        <begin position="229"/>
        <end position="246"/>
    </location>
</feature>
<keyword evidence="2" id="KW-0732">Signal</keyword>
<dbReference type="InterPro" id="IPR052354">
    <property type="entry name" value="Cell_Wall_Dynamics_Protein"/>
</dbReference>
<dbReference type="Gene3D" id="1.10.530.10">
    <property type="match status" value="1"/>
</dbReference>
<evidence type="ECO:0000259" key="3">
    <source>
        <dbReference type="SMART" id="SM00047"/>
    </source>
</evidence>
<gene>
    <name evidence="5" type="ORF">OIH86_03705</name>
</gene>
<dbReference type="SMART" id="SM00287">
    <property type="entry name" value="SH3b"/>
    <property type="match status" value="3"/>
</dbReference>
<dbReference type="RefSeq" id="WP_264141661.1">
    <property type="nucleotide sequence ID" value="NZ_JAOYEY010000023.1"/>
</dbReference>
<evidence type="ECO:0000313" key="5">
    <source>
        <dbReference type="EMBL" id="MCV9884746.1"/>
    </source>
</evidence>
<dbReference type="PANTHER" id="PTHR34408">
    <property type="entry name" value="FAMILY PROTEIN, PUTATIVE-RELATED"/>
    <property type="match status" value="1"/>
</dbReference>
<feature type="signal peptide" evidence="2">
    <location>
        <begin position="1"/>
        <end position="26"/>
    </location>
</feature>
<reference evidence="5 6" key="1">
    <citation type="submission" date="2022-10" db="EMBL/GenBank/DDBJ databases">
        <title>Draft genome assembly of moderately radiation resistant bacterium Metabacillus halosaccharovorans.</title>
        <authorList>
            <person name="Pal S."/>
            <person name="Gopinathan A."/>
        </authorList>
    </citation>
    <scope>NUCLEOTIDE SEQUENCE [LARGE SCALE GENOMIC DNA]</scope>
    <source>
        <strain evidence="5 6">VITHBRA001</strain>
    </source>
</reference>
<sequence length="1039" mass="117638">MMKKVGILLALFMLVFSTLGQSISFATTGDTSVQNENDVEQESVKYVEITEPAKVFSELHGELGEIGVGSFLVERDEKEEKVYIQWGEQLAYVEKSKTKEAILPEDSPLVRAENIEETQVQEYFKSSEAVEVKLLDPTNSVDEEENSYHTINSEILYPIFEKKDGFLKVVIGDIYYYIQENPSAFTYIQVEEDNETPIEDEENTTEIPKEDSESEEEDVVDPAEPTENAPEEEPNNQNEDEIEEPSITDSQDQNDVVAEEQDVKQDEVVVEEQENKQDDVIKEESEQNEPQPTNEIKAAAVQFTSSDRYFEVVGATAIYIKQNGKLVRSGRLSEGQTYPRIRDYGTNWHEIPFANGVAYVMKDYTKPGKASNIKNLNQSYKNSSKTFRPLLNVAVYDNSSGKLVPFAGIYTNMDYPIVGDYGNWYRVIVAGRVGYVKKSDVRSSFTSSDKYFKVLETTAIYINENGSLVRVGRVPAGEVYPRIGDYGANWHQVKFGNTIGFVSKDYTTPDSGSSIHNVNDRYSNSSRYFIPKENVAVYDNSSGKLVSFAGINMGVKYPIVGDYGNWYRVIYSDRVGYVRKADVNVAFNVTDKYFQATADAAIYINENGKLISVGSILAGQVYPRIRDYGSNWHEVKFGNTVGYVGKDYTVPYNGALSDLNVSSNISKSFYLNQNVAVYVKNNAGNLVQVSTLYSNYRYPILRDYGSWYMVDILGRTGYVRKSDVQTGQVITTESLPVYNSWSELSDWTIHLSSNYDHPAVLNYGDLVNILESYSYGSKVMYNNNEIGWVQNSYLMDNPMDNTWLLLEERNIRSDRLVNSSTLIGLVAAGTKVKLLDYQYEGKDSYKHWYKIQTPDGRVGWLTGYTSSSGKLLIRIEDASSTFSIFTDLRSQQRNITAAAINEFIRKKKPESVMIGMGQTYLQAAEQSGVNVVYLLAHSILETSWGTSELVKDKNNFFGIRAYDSCVYTCATAWDTKETGLVEGSKWIANNYIYGGNRQYTLDHMRNNFGIKQYATDEAWHQKIANLARDFIEFNNNYNN</sequence>
<feature type="compositionally biased region" description="Acidic residues" evidence="1">
    <location>
        <begin position="194"/>
        <end position="204"/>
    </location>
</feature>